<accession>A0A0D6ENZ8</accession>
<comment type="catalytic activity">
    <reaction evidence="1">
        <text>(4aS,6R)-4a-hydroxy-L-erythro-5,6,7,8-tetrahydrobiopterin = (6R)-L-erythro-6,7-dihydrobiopterin + H2O</text>
        <dbReference type="Rhea" id="RHEA:11920"/>
        <dbReference type="ChEBI" id="CHEBI:15377"/>
        <dbReference type="ChEBI" id="CHEBI:15642"/>
        <dbReference type="ChEBI" id="CHEBI:43120"/>
        <dbReference type="EC" id="4.2.1.96"/>
    </reaction>
</comment>
<dbReference type="HAMAP" id="MF_00434">
    <property type="entry name" value="Pterin_4_alpha"/>
    <property type="match status" value="1"/>
</dbReference>
<evidence type="ECO:0000256" key="1">
    <source>
        <dbReference type="ARBA" id="ARBA00001554"/>
    </source>
</evidence>
<dbReference type="CDD" id="cd00914">
    <property type="entry name" value="PCD_DCoH_subfamily_b"/>
    <property type="match status" value="1"/>
</dbReference>
<dbReference type="PANTHER" id="PTHR12599:SF0">
    <property type="entry name" value="PTERIN-4-ALPHA-CARBINOLAMINE DEHYDRATASE"/>
    <property type="match status" value="1"/>
</dbReference>
<evidence type="ECO:0000256" key="2">
    <source>
        <dbReference type="ARBA" id="ARBA00006472"/>
    </source>
</evidence>
<keyword evidence="4" id="KW-0456">Lyase</keyword>
<evidence type="ECO:0000256" key="5">
    <source>
        <dbReference type="ARBA" id="ARBA00030497"/>
    </source>
</evidence>
<protein>
    <recommendedName>
        <fullName evidence="3">4a-hydroxytetrahydrobiopterin dehydratase</fullName>
        <ecNumber evidence="3">4.2.1.96</ecNumber>
    </recommendedName>
    <alternativeName>
        <fullName evidence="5">4-alpha-hydroxy-tetrahydropterin dehydratase</fullName>
    </alternativeName>
</protein>
<dbReference type="AlphaFoldDB" id="A0A0D6ENZ8"/>
<dbReference type="Proteomes" id="UP000243876">
    <property type="component" value="Unassembled WGS sequence"/>
</dbReference>
<sequence length="116" mass="12829">MSVTSNASLRRTPASPESLDTLVQSGWVLSHPSSTGAEAAKRTLSRDYKLKDFSQAWGFMSRIALQAEKLNHHPEWSNVYNKVSIALTTHDEGNQLTALDVKLAERIGAIAEEYTK</sequence>
<evidence type="ECO:0000256" key="3">
    <source>
        <dbReference type="ARBA" id="ARBA00013252"/>
    </source>
</evidence>
<evidence type="ECO:0000313" key="6">
    <source>
        <dbReference type="EMBL" id="CEQ41300.1"/>
    </source>
</evidence>
<dbReference type="SUPFAM" id="SSF55248">
    <property type="entry name" value="PCD-like"/>
    <property type="match status" value="1"/>
</dbReference>
<dbReference type="Pfam" id="PF01329">
    <property type="entry name" value="Pterin_4a"/>
    <property type="match status" value="1"/>
</dbReference>
<name>A0A0D6ENZ8_SPOSA</name>
<dbReference type="GO" id="GO:0008124">
    <property type="term" value="F:4-alpha-hydroxytetrahydrobiopterin dehydratase activity"/>
    <property type="evidence" value="ECO:0007669"/>
    <property type="project" value="UniProtKB-EC"/>
</dbReference>
<reference evidence="7" key="1">
    <citation type="submission" date="2015-02" db="EMBL/GenBank/DDBJ databases">
        <authorList>
            <person name="Gon?alves P."/>
        </authorList>
    </citation>
    <scope>NUCLEOTIDE SEQUENCE [LARGE SCALE GENOMIC DNA]</scope>
</reference>
<keyword evidence="7" id="KW-1185">Reference proteome</keyword>
<dbReference type="PANTHER" id="PTHR12599">
    <property type="entry name" value="PTERIN-4-ALPHA-CARBINOLAMINE DEHYDRATASE"/>
    <property type="match status" value="1"/>
</dbReference>
<dbReference type="Gene3D" id="3.30.1360.20">
    <property type="entry name" value="Transcriptional coactivator/pterin dehydratase"/>
    <property type="match status" value="1"/>
</dbReference>
<dbReference type="OrthoDB" id="277398at2759"/>
<comment type="similarity">
    <text evidence="2">Belongs to the pterin-4-alpha-carbinolamine dehydratase family.</text>
</comment>
<dbReference type="EC" id="4.2.1.96" evidence="3"/>
<evidence type="ECO:0000313" key="7">
    <source>
        <dbReference type="Proteomes" id="UP000243876"/>
    </source>
</evidence>
<proteinExistence type="inferred from homology"/>
<organism evidence="6 7">
    <name type="scientific">Sporidiobolus salmonicolor</name>
    <name type="common">Yeast-like fungus</name>
    <name type="synonym">Sporobolomyces salmonicolor</name>
    <dbReference type="NCBI Taxonomy" id="5005"/>
    <lineage>
        <taxon>Eukaryota</taxon>
        <taxon>Fungi</taxon>
        <taxon>Dikarya</taxon>
        <taxon>Basidiomycota</taxon>
        <taxon>Pucciniomycotina</taxon>
        <taxon>Microbotryomycetes</taxon>
        <taxon>Sporidiobolales</taxon>
        <taxon>Sporidiobolaceae</taxon>
        <taxon>Sporobolomyces</taxon>
    </lineage>
</organism>
<evidence type="ECO:0000256" key="4">
    <source>
        <dbReference type="ARBA" id="ARBA00023239"/>
    </source>
</evidence>
<feature type="non-terminal residue" evidence="6">
    <location>
        <position position="1"/>
    </location>
</feature>
<dbReference type="EMBL" id="CENE01000013">
    <property type="protein sequence ID" value="CEQ41300.1"/>
    <property type="molecule type" value="Genomic_DNA"/>
</dbReference>
<dbReference type="InterPro" id="IPR001533">
    <property type="entry name" value="Pterin_deHydtase"/>
</dbReference>
<dbReference type="InterPro" id="IPR036428">
    <property type="entry name" value="PCD_sf"/>
</dbReference>
<gene>
    <name evidence="6" type="primary">SPOSA6832_03006</name>
</gene>
<dbReference type="GO" id="GO:0006729">
    <property type="term" value="P:tetrahydrobiopterin biosynthetic process"/>
    <property type="evidence" value="ECO:0007669"/>
    <property type="project" value="InterPro"/>
</dbReference>